<protein>
    <submittedName>
        <fullName evidence="2">Uncharacterized protein</fullName>
    </submittedName>
</protein>
<gene>
    <name evidence="2" type="ORF">BHM03_00007706</name>
</gene>
<evidence type="ECO:0000256" key="1">
    <source>
        <dbReference type="SAM" id="MobiDB-lite"/>
    </source>
</evidence>
<name>A0A445MC90_ENSVE</name>
<dbReference type="EMBL" id="KV875590">
    <property type="protein sequence ID" value="RZR71819.1"/>
    <property type="molecule type" value="Genomic_DNA"/>
</dbReference>
<sequence>MVPSVLVIVSPVWLESSPNITSRFRRCNWELAWSASGVCQGYRELARTAQGSLPEDYRGSRKACWEYRAKVWTMQWELAGSSLGLRRRYQEDCWEHAGRSPEEDRETHRRKCRRLPDYGE</sequence>
<organism evidence="2">
    <name type="scientific">Ensete ventricosum</name>
    <name type="common">Abyssinian banana</name>
    <name type="synonym">Musa ensete</name>
    <dbReference type="NCBI Taxonomy" id="4639"/>
    <lineage>
        <taxon>Eukaryota</taxon>
        <taxon>Viridiplantae</taxon>
        <taxon>Streptophyta</taxon>
        <taxon>Embryophyta</taxon>
        <taxon>Tracheophyta</taxon>
        <taxon>Spermatophyta</taxon>
        <taxon>Magnoliopsida</taxon>
        <taxon>Liliopsida</taxon>
        <taxon>Zingiberales</taxon>
        <taxon>Musaceae</taxon>
        <taxon>Ensete</taxon>
    </lineage>
</organism>
<feature type="compositionally biased region" description="Basic and acidic residues" evidence="1">
    <location>
        <begin position="95"/>
        <end position="107"/>
    </location>
</feature>
<evidence type="ECO:0000313" key="2">
    <source>
        <dbReference type="EMBL" id="RZR71819.1"/>
    </source>
</evidence>
<feature type="region of interest" description="Disordered" evidence="1">
    <location>
        <begin position="95"/>
        <end position="120"/>
    </location>
</feature>
<proteinExistence type="predicted"/>
<dbReference type="Proteomes" id="UP000290560">
    <property type="component" value="Unassembled WGS sequence"/>
</dbReference>
<dbReference type="AlphaFoldDB" id="A0A445MC90"/>
<accession>A0A445MC90</accession>
<reference evidence="2" key="1">
    <citation type="journal article" date="2018" name="Data Brief">
        <title>Genome sequence data from 17 accessions of Ensete ventricosum, a staple food crop for millions in Ethiopia.</title>
        <authorList>
            <person name="Yemataw Z."/>
            <person name="Muzemil S."/>
            <person name="Ambachew D."/>
            <person name="Tripathi L."/>
            <person name="Tesfaye K."/>
            <person name="Chala A."/>
            <person name="Farbos A."/>
            <person name="O'Neill P."/>
            <person name="Moore K."/>
            <person name="Grant M."/>
            <person name="Studholme D.J."/>
        </authorList>
    </citation>
    <scope>NUCLEOTIDE SEQUENCE [LARGE SCALE GENOMIC DNA]</scope>
    <source>
        <tissue evidence="2">Leaf</tissue>
    </source>
</reference>